<dbReference type="OrthoDB" id="9769567at2"/>
<feature type="chain" id="PRO_5016278023" evidence="4">
    <location>
        <begin position="21"/>
        <end position="337"/>
    </location>
</feature>
<feature type="binding site" evidence="3">
    <location>
        <position position="217"/>
    </location>
    <ligand>
        <name>Fe cation</name>
        <dbReference type="ChEBI" id="CHEBI:24875"/>
    </ligand>
</feature>
<proteinExistence type="inferred from homology"/>
<protein>
    <submittedName>
        <fullName evidence="5">Iron(III) transport system substrate-binding protein</fullName>
    </submittedName>
</protein>
<dbReference type="RefSeq" id="WP_109758448.1">
    <property type="nucleotide sequence ID" value="NZ_CP034588.1"/>
</dbReference>
<dbReference type="AlphaFoldDB" id="A0A316GB93"/>
<dbReference type="InterPro" id="IPR026045">
    <property type="entry name" value="Ferric-bd"/>
</dbReference>
<dbReference type="GO" id="GO:0030288">
    <property type="term" value="C:outer membrane-bounded periplasmic space"/>
    <property type="evidence" value="ECO:0007669"/>
    <property type="project" value="TreeGrafter"/>
</dbReference>
<organism evidence="5 6">
    <name type="scientific">Silicimonas algicola</name>
    <dbReference type="NCBI Taxonomy" id="1826607"/>
    <lineage>
        <taxon>Bacteria</taxon>
        <taxon>Pseudomonadati</taxon>
        <taxon>Pseudomonadota</taxon>
        <taxon>Alphaproteobacteria</taxon>
        <taxon>Rhodobacterales</taxon>
        <taxon>Paracoccaceae</taxon>
    </lineage>
</organism>
<dbReference type="SUPFAM" id="SSF53850">
    <property type="entry name" value="Periplasmic binding protein-like II"/>
    <property type="match status" value="1"/>
</dbReference>
<evidence type="ECO:0000256" key="3">
    <source>
        <dbReference type="PIRSR" id="PIRSR002825-1"/>
    </source>
</evidence>
<evidence type="ECO:0000313" key="5">
    <source>
        <dbReference type="EMBL" id="PWK57882.1"/>
    </source>
</evidence>
<dbReference type="Gene3D" id="3.40.190.10">
    <property type="entry name" value="Periplasmic binding protein-like II"/>
    <property type="match status" value="2"/>
</dbReference>
<dbReference type="Proteomes" id="UP000245390">
    <property type="component" value="Unassembled WGS sequence"/>
</dbReference>
<comment type="similarity">
    <text evidence="1">Belongs to the bacterial solute-binding protein 1 family.</text>
</comment>
<keyword evidence="6" id="KW-1185">Reference proteome</keyword>
<evidence type="ECO:0000256" key="4">
    <source>
        <dbReference type="SAM" id="SignalP"/>
    </source>
</evidence>
<evidence type="ECO:0000256" key="1">
    <source>
        <dbReference type="ARBA" id="ARBA00008520"/>
    </source>
</evidence>
<dbReference type="CDD" id="cd13542">
    <property type="entry name" value="PBP2_FutA1_ilke"/>
    <property type="match status" value="1"/>
</dbReference>
<reference evidence="5 6" key="1">
    <citation type="submission" date="2018-05" db="EMBL/GenBank/DDBJ databases">
        <title>Genomic Encyclopedia of Type Strains, Phase IV (KMG-IV): sequencing the most valuable type-strain genomes for metagenomic binning, comparative biology and taxonomic classification.</title>
        <authorList>
            <person name="Goeker M."/>
        </authorList>
    </citation>
    <scope>NUCLEOTIDE SEQUENCE [LARGE SCALE GENOMIC DNA]</scope>
    <source>
        <strain evidence="5 6">DSM 103371</strain>
    </source>
</reference>
<keyword evidence="2 4" id="KW-0732">Signal</keyword>
<dbReference type="Pfam" id="PF13416">
    <property type="entry name" value="SBP_bac_8"/>
    <property type="match status" value="1"/>
</dbReference>
<dbReference type="InterPro" id="IPR006059">
    <property type="entry name" value="SBP"/>
</dbReference>
<dbReference type="PANTHER" id="PTHR30006:SF15">
    <property type="entry name" value="IRON-UTILIZATION PERIPLASMIC PROTEIN"/>
    <property type="match status" value="1"/>
</dbReference>
<feature type="signal peptide" evidence="4">
    <location>
        <begin position="1"/>
        <end position="20"/>
    </location>
</feature>
<dbReference type="PANTHER" id="PTHR30006">
    <property type="entry name" value="THIAMINE-BINDING PERIPLASMIC PROTEIN-RELATED"/>
    <property type="match status" value="1"/>
</dbReference>
<feature type="binding site" evidence="3">
    <location>
        <position position="216"/>
    </location>
    <ligand>
        <name>Fe cation</name>
        <dbReference type="ChEBI" id="CHEBI:24875"/>
    </ligand>
</feature>
<gene>
    <name evidence="5" type="ORF">C8D95_102532</name>
</gene>
<dbReference type="PIRSF" id="PIRSF002825">
    <property type="entry name" value="CfbpA"/>
    <property type="match status" value="1"/>
</dbReference>
<keyword evidence="3" id="KW-0479">Metal-binding</keyword>
<evidence type="ECO:0000313" key="6">
    <source>
        <dbReference type="Proteomes" id="UP000245390"/>
    </source>
</evidence>
<comment type="caution">
    <text evidence="5">The sequence shown here is derived from an EMBL/GenBank/DDBJ whole genome shotgun (WGS) entry which is preliminary data.</text>
</comment>
<dbReference type="KEGG" id="salo:EF888_11545"/>
<keyword evidence="3" id="KW-0408">Iron</keyword>
<dbReference type="GO" id="GO:0046872">
    <property type="term" value="F:metal ion binding"/>
    <property type="evidence" value="ECO:0007669"/>
    <property type="project" value="UniProtKB-KW"/>
</dbReference>
<evidence type="ECO:0000256" key="2">
    <source>
        <dbReference type="ARBA" id="ARBA00022729"/>
    </source>
</evidence>
<sequence length="337" mass="36650">MIRTVTLALAGSLLATTAIAEEVNIYSYRQPELIQPILDAFTEETGITTNVAYIDKGLVERLQAEGARSPADIIMTVDISRLAAAKDAGVTQAVDDEALKAAVPANLRDDEGHWYGLTTRARIVYASKERVAEGEVTTYEDLADPKWKGRICTRPGTHDYNLGLIGAMIAHNGVEATEEWLQGVKANLAQKPEGNDRAQVKAIWAGQCDISLGNTYYMGAMLDDPEQVEWANSVRIDFPTFENGGGTHVNLSGVAMTASAPNRDAALKFMEFLVSPEAQAIYAAEVDEYPARPDAMTSERVASWGEFTPDDLELTEIAAHRAEALQLVERVDFDAGN</sequence>
<dbReference type="EMBL" id="QGGV01000002">
    <property type="protein sequence ID" value="PWK57882.1"/>
    <property type="molecule type" value="Genomic_DNA"/>
</dbReference>
<name>A0A316GB93_9RHOB</name>
<accession>A0A316GB93</accession>